<dbReference type="SUPFAM" id="SSF54695">
    <property type="entry name" value="POZ domain"/>
    <property type="match status" value="1"/>
</dbReference>
<evidence type="ECO:0000313" key="7">
    <source>
        <dbReference type="Proteomes" id="UP001165080"/>
    </source>
</evidence>
<accession>A0A9W6BZE0</accession>
<dbReference type="SUPFAM" id="SSF101898">
    <property type="entry name" value="NHL repeat"/>
    <property type="match status" value="1"/>
</dbReference>
<protein>
    <submittedName>
        <fullName evidence="6">Ankyrin repeat and BTB/POZ domain-containing protein 1</fullName>
    </submittedName>
</protein>
<evidence type="ECO:0000256" key="4">
    <source>
        <dbReference type="SAM" id="MobiDB-lite"/>
    </source>
</evidence>
<dbReference type="InterPro" id="IPR011333">
    <property type="entry name" value="SKP1/BTB/POZ_sf"/>
</dbReference>
<dbReference type="AlphaFoldDB" id="A0A9W6BZE0"/>
<keyword evidence="3" id="KW-0040">ANK repeat</keyword>
<dbReference type="SMART" id="SM00225">
    <property type="entry name" value="BTB"/>
    <property type="match status" value="1"/>
</dbReference>
<dbReference type="InterPro" id="IPR011042">
    <property type="entry name" value="6-blade_b-propeller_TolB-like"/>
</dbReference>
<comment type="caution">
    <text evidence="6">The sequence shown here is derived from an EMBL/GenBank/DDBJ whole genome shotgun (WGS) entry which is preliminary data.</text>
</comment>
<dbReference type="Gene3D" id="2.120.10.30">
    <property type="entry name" value="TolB, C-terminal domain"/>
    <property type="match status" value="1"/>
</dbReference>
<proteinExistence type="predicted"/>
<evidence type="ECO:0000313" key="6">
    <source>
        <dbReference type="EMBL" id="GLC60979.1"/>
    </source>
</evidence>
<dbReference type="PANTHER" id="PTHR46231">
    <property type="entry name" value="ANKYRIN REPEAT AND BTB/POZ DOMAIN-CONTAINING PROTEIN 1"/>
    <property type="match status" value="1"/>
</dbReference>
<dbReference type="InterPro" id="IPR000210">
    <property type="entry name" value="BTB/POZ_dom"/>
</dbReference>
<dbReference type="PANTHER" id="PTHR46231:SF1">
    <property type="entry name" value="ANKYRIN REPEAT AND BTB_POZ DOMAIN-CONTAINING PROTEIN 1"/>
    <property type="match status" value="1"/>
</dbReference>
<comment type="pathway">
    <text evidence="1">Protein modification; protein ubiquitination.</text>
</comment>
<feature type="region of interest" description="Disordered" evidence="4">
    <location>
        <begin position="224"/>
        <end position="247"/>
    </location>
</feature>
<feature type="compositionally biased region" description="Low complexity" evidence="4">
    <location>
        <begin position="23"/>
        <end position="47"/>
    </location>
</feature>
<dbReference type="Proteomes" id="UP001165080">
    <property type="component" value="Unassembled WGS sequence"/>
</dbReference>
<evidence type="ECO:0000256" key="2">
    <source>
        <dbReference type="ARBA" id="ARBA00022737"/>
    </source>
</evidence>
<dbReference type="CDD" id="cd18186">
    <property type="entry name" value="BTB_POZ_ZBTB_KLHL-like"/>
    <property type="match status" value="1"/>
</dbReference>
<gene>
    <name evidence="6" type="primary">PLEST002534</name>
    <name evidence="6" type="ORF">PLESTB_001702300</name>
</gene>
<dbReference type="GO" id="GO:0000151">
    <property type="term" value="C:ubiquitin ligase complex"/>
    <property type="evidence" value="ECO:0007669"/>
    <property type="project" value="TreeGrafter"/>
</dbReference>
<feature type="domain" description="BTB" evidence="5">
    <location>
        <begin position="459"/>
        <end position="529"/>
    </location>
</feature>
<evidence type="ECO:0000259" key="5">
    <source>
        <dbReference type="PROSITE" id="PS50097"/>
    </source>
</evidence>
<keyword evidence="2" id="KW-0677">Repeat</keyword>
<keyword evidence="7" id="KW-1185">Reference proteome</keyword>
<dbReference type="EMBL" id="BRXU01000040">
    <property type="protein sequence ID" value="GLC60979.1"/>
    <property type="molecule type" value="Genomic_DNA"/>
</dbReference>
<organism evidence="6 7">
    <name type="scientific">Pleodorina starrii</name>
    <dbReference type="NCBI Taxonomy" id="330485"/>
    <lineage>
        <taxon>Eukaryota</taxon>
        <taxon>Viridiplantae</taxon>
        <taxon>Chlorophyta</taxon>
        <taxon>core chlorophytes</taxon>
        <taxon>Chlorophyceae</taxon>
        <taxon>CS clade</taxon>
        <taxon>Chlamydomonadales</taxon>
        <taxon>Volvocaceae</taxon>
        <taxon>Pleodorina</taxon>
    </lineage>
</organism>
<feature type="region of interest" description="Disordered" evidence="4">
    <location>
        <begin position="23"/>
        <end position="48"/>
    </location>
</feature>
<dbReference type="PROSITE" id="PS50097">
    <property type="entry name" value="BTB"/>
    <property type="match status" value="1"/>
</dbReference>
<dbReference type="Pfam" id="PF00651">
    <property type="entry name" value="BTB"/>
    <property type="match status" value="1"/>
</dbReference>
<dbReference type="Gene3D" id="3.30.710.10">
    <property type="entry name" value="Potassium Channel Kv1.1, Chain A"/>
    <property type="match status" value="1"/>
</dbReference>
<dbReference type="InterPro" id="IPR044515">
    <property type="entry name" value="ABTB1"/>
</dbReference>
<sequence>MYTWHRTVHTNFTVTGIVVRSDSSNSSSSSSNGSSSADNQKSSAAASGRVPAPETLVFHSTGIKKLVNCNVADGDASSACMFSQIPVTPSLPFSGASCPVYEPTTDCVLFVVNRTAILELDRSNGIRLIAGNQYTGRSCGSGGDGRGAAARFLSISALAPDGLGSVYVADGDRIRKLDLASRRIETLPDSWPEGDCHWVGLAYDGAAHVLMAATQKAVCLIGKSPSSGNSSNTTNANSSKAARSRGGMFSGRRKAAFVHLVAGDWAETAGAQDGEQDGAGAAARFTGITSLLAGADRQLFILDGFTLRIMDPDCFVSTVAVRTAARPTESDKLTPTCLCVLPGGDLAVGSCNIRIIRGQPRPGPSTPALGGRNVRCCPRPLHPSPMAADLHKAITSPSARPPVAAAGSDTAAAAGSAGAAAAGSAGAAADASDGAAAAAAASCSGSGSTVSSAGGALPHLVTVTAGGAARFTVHRHVLKVQSEYFKRLLDPESGFTDSGAAEVSLPDADPDALAWLLTYLYTGEMFVPEELLWPAAALARRLLLPASCTERLQEWLLATVTPATVISDLMWAEQYGLDELALQCKAYLLRNRRYVDMGELVERQPDLAAGLLRELVEGA</sequence>
<name>A0A9W6BZE0_9CHLO</name>
<evidence type="ECO:0000256" key="1">
    <source>
        <dbReference type="ARBA" id="ARBA00004906"/>
    </source>
</evidence>
<dbReference type="GO" id="GO:0005737">
    <property type="term" value="C:cytoplasm"/>
    <property type="evidence" value="ECO:0007669"/>
    <property type="project" value="TreeGrafter"/>
</dbReference>
<evidence type="ECO:0000256" key="3">
    <source>
        <dbReference type="ARBA" id="ARBA00023043"/>
    </source>
</evidence>
<reference evidence="6 7" key="1">
    <citation type="journal article" date="2023" name="Commun. Biol.">
        <title>Reorganization of the ancestral sex-determining regions during the evolution of trioecy in Pleodorina starrii.</title>
        <authorList>
            <person name="Takahashi K."/>
            <person name="Suzuki S."/>
            <person name="Kawai-Toyooka H."/>
            <person name="Yamamoto K."/>
            <person name="Hamaji T."/>
            <person name="Ootsuki R."/>
            <person name="Yamaguchi H."/>
            <person name="Kawachi M."/>
            <person name="Higashiyama T."/>
            <person name="Nozaki H."/>
        </authorList>
    </citation>
    <scope>NUCLEOTIDE SEQUENCE [LARGE SCALE GENOMIC DNA]</scope>
    <source>
        <strain evidence="6 7">NIES-4479</strain>
    </source>
</reference>